<comment type="caution">
    <text evidence="7">The sequence shown here is derived from an EMBL/GenBank/DDBJ whole genome shotgun (WGS) entry which is preliminary data.</text>
</comment>
<evidence type="ECO:0000256" key="4">
    <source>
        <dbReference type="ARBA" id="ARBA00023163"/>
    </source>
</evidence>
<dbReference type="Gene3D" id="1.10.1740.10">
    <property type="match status" value="1"/>
</dbReference>
<keyword evidence="3" id="KW-0731">Sigma factor</keyword>
<evidence type="ECO:0000256" key="2">
    <source>
        <dbReference type="ARBA" id="ARBA00023015"/>
    </source>
</evidence>
<dbReference type="SUPFAM" id="SSF88659">
    <property type="entry name" value="Sigma3 and sigma4 domains of RNA polymerase sigma factors"/>
    <property type="match status" value="1"/>
</dbReference>
<evidence type="ECO:0000256" key="1">
    <source>
        <dbReference type="ARBA" id="ARBA00010641"/>
    </source>
</evidence>
<organism evidence="7 8">
    <name type="scientific">Pedobacter hiemivivus</name>
    <dbReference type="NCBI Taxonomy" id="2530454"/>
    <lineage>
        <taxon>Bacteria</taxon>
        <taxon>Pseudomonadati</taxon>
        <taxon>Bacteroidota</taxon>
        <taxon>Sphingobacteriia</taxon>
        <taxon>Sphingobacteriales</taxon>
        <taxon>Sphingobacteriaceae</taxon>
        <taxon>Pedobacter</taxon>
    </lineage>
</organism>
<proteinExistence type="inferred from homology"/>
<dbReference type="Proteomes" id="UP000291117">
    <property type="component" value="Unassembled WGS sequence"/>
</dbReference>
<keyword evidence="4" id="KW-0804">Transcription</keyword>
<dbReference type="InterPro" id="IPR013249">
    <property type="entry name" value="RNA_pol_sigma70_r4_t2"/>
</dbReference>
<dbReference type="InterPro" id="IPR036388">
    <property type="entry name" value="WH-like_DNA-bd_sf"/>
</dbReference>
<dbReference type="GO" id="GO:0003677">
    <property type="term" value="F:DNA binding"/>
    <property type="evidence" value="ECO:0007669"/>
    <property type="project" value="InterPro"/>
</dbReference>
<evidence type="ECO:0000259" key="6">
    <source>
        <dbReference type="Pfam" id="PF08281"/>
    </source>
</evidence>
<dbReference type="Pfam" id="PF04542">
    <property type="entry name" value="Sigma70_r2"/>
    <property type="match status" value="1"/>
</dbReference>
<dbReference type="InterPro" id="IPR013324">
    <property type="entry name" value="RNA_pol_sigma_r3/r4-like"/>
</dbReference>
<dbReference type="NCBIfam" id="TIGR02937">
    <property type="entry name" value="sigma70-ECF"/>
    <property type="match status" value="1"/>
</dbReference>
<dbReference type="RefSeq" id="WP_131608786.1">
    <property type="nucleotide sequence ID" value="NZ_SJSM01000005.1"/>
</dbReference>
<name>A0A4R0N8K0_9SPHI</name>
<dbReference type="SUPFAM" id="SSF88946">
    <property type="entry name" value="Sigma2 domain of RNA polymerase sigma factors"/>
    <property type="match status" value="1"/>
</dbReference>
<accession>A0A4R0N8K0</accession>
<dbReference type="PANTHER" id="PTHR43133">
    <property type="entry name" value="RNA POLYMERASE ECF-TYPE SIGMA FACTO"/>
    <property type="match status" value="1"/>
</dbReference>
<dbReference type="GO" id="GO:0006352">
    <property type="term" value="P:DNA-templated transcription initiation"/>
    <property type="evidence" value="ECO:0007669"/>
    <property type="project" value="InterPro"/>
</dbReference>
<dbReference type="InterPro" id="IPR013325">
    <property type="entry name" value="RNA_pol_sigma_r2"/>
</dbReference>
<dbReference type="InterPro" id="IPR039425">
    <property type="entry name" value="RNA_pol_sigma-70-like"/>
</dbReference>
<dbReference type="CDD" id="cd06171">
    <property type="entry name" value="Sigma70_r4"/>
    <property type="match status" value="1"/>
</dbReference>
<keyword evidence="2" id="KW-0805">Transcription regulation</keyword>
<feature type="domain" description="RNA polymerase sigma factor 70 region 4 type 2" evidence="6">
    <location>
        <begin position="121"/>
        <end position="173"/>
    </location>
</feature>
<evidence type="ECO:0000313" key="7">
    <source>
        <dbReference type="EMBL" id="TCC96489.1"/>
    </source>
</evidence>
<gene>
    <name evidence="7" type="ORF">EZ444_10930</name>
</gene>
<dbReference type="NCBIfam" id="TIGR02985">
    <property type="entry name" value="Sig70_bacteroi1"/>
    <property type="match status" value="1"/>
</dbReference>
<feature type="domain" description="RNA polymerase sigma-70 region 2" evidence="5">
    <location>
        <begin position="28"/>
        <end position="92"/>
    </location>
</feature>
<evidence type="ECO:0000313" key="8">
    <source>
        <dbReference type="Proteomes" id="UP000291117"/>
    </source>
</evidence>
<sequence>MVDNRHIADSDLLALLQQGNQNAFTTIYNTYWKVLFRSAYRVLNDTAAAEDIVQNVFFSLWKRREEAKILNLKAYLQQATRFSVFQAIREQKHDDSFYNRLALVTTDLITDNPLLFKEQQQLLQNIIESLPDDCKEAFRLSREEQMTYKQIAALLNISEKTVEKRLSKSLKHIRNGLSFSSCLIVLTSY</sequence>
<dbReference type="EMBL" id="SJSM01000005">
    <property type="protein sequence ID" value="TCC96489.1"/>
    <property type="molecule type" value="Genomic_DNA"/>
</dbReference>
<dbReference type="GO" id="GO:0016987">
    <property type="term" value="F:sigma factor activity"/>
    <property type="evidence" value="ECO:0007669"/>
    <property type="project" value="UniProtKB-KW"/>
</dbReference>
<dbReference type="InterPro" id="IPR007627">
    <property type="entry name" value="RNA_pol_sigma70_r2"/>
</dbReference>
<dbReference type="AlphaFoldDB" id="A0A4R0N8K0"/>
<keyword evidence="8" id="KW-1185">Reference proteome</keyword>
<dbReference type="Pfam" id="PF08281">
    <property type="entry name" value="Sigma70_r4_2"/>
    <property type="match status" value="1"/>
</dbReference>
<dbReference type="InterPro" id="IPR014284">
    <property type="entry name" value="RNA_pol_sigma-70_dom"/>
</dbReference>
<evidence type="ECO:0000256" key="3">
    <source>
        <dbReference type="ARBA" id="ARBA00023082"/>
    </source>
</evidence>
<dbReference type="Gene3D" id="1.10.10.10">
    <property type="entry name" value="Winged helix-like DNA-binding domain superfamily/Winged helix DNA-binding domain"/>
    <property type="match status" value="1"/>
</dbReference>
<comment type="similarity">
    <text evidence="1">Belongs to the sigma-70 factor family. ECF subfamily.</text>
</comment>
<evidence type="ECO:0000259" key="5">
    <source>
        <dbReference type="Pfam" id="PF04542"/>
    </source>
</evidence>
<dbReference type="InterPro" id="IPR014327">
    <property type="entry name" value="RNA_pol_sigma70_bacteroid"/>
</dbReference>
<reference evidence="7 8" key="1">
    <citation type="submission" date="2019-02" db="EMBL/GenBank/DDBJ databases">
        <title>Pedobacter sp. RP-3-8 sp. nov., isolated from Arctic soil.</title>
        <authorList>
            <person name="Dahal R.H."/>
        </authorList>
    </citation>
    <scope>NUCLEOTIDE SEQUENCE [LARGE SCALE GENOMIC DNA]</scope>
    <source>
        <strain evidence="7 8">RP-3-8</strain>
    </source>
</reference>
<dbReference type="PANTHER" id="PTHR43133:SF46">
    <property type="entry name" value="RNA POLYMERASE SIGMA-70 FACTOR ECF SUBFAMILY"/>
    <property type="match status" value="1"/>
</dbReference>
<dbReference type="OrthoDB" id="665981at2"/>
<protein>
    <submittedName>
        <fullName evidence="7">RNA polymerase sigma-70 factor</fullName>
    </submittedName>
</protein>